<dbReference type="EMBL" id="JAPVEA010000008">
    <property type="protein sequence ID" value="KAJ5437785.1"/>
    <property type="molecule type" value="Genomic_DNA"/>
</dbReference>
<reference evidence="1" key="1">
    <citation type="submission" date="2022-12" db="EMBL/GenBank/DDBJ databases">
        <authorList>
            <person name="Petersen C."/>
        </authorList>
    </citation>
    <scope>NUCLEOTIDE SEQUENCE</scope>
    <source>
        <strain evidence="1">IBT 16125</strain>
    </source>
</reference>
<proteinExistence type="predicted"/>
<dbReference type="Gene3D" id="3.40.390.10">
    <property type="entry name" value="Collagenase (Catalytic Domain)"/>
    <property type="match status" value="1"/>
</dbReference>
<name>A0AAD6FXS1_9EURO</name>
<sequence>MHLTTRSRITDELITDPRDGVVKKAYGPVLTGFLAQLNGQKTLTNADNYGWFATAMYLNSVDWSRVIAGKRVSGPVTRRSVLLEDQDGSRRTFLRGKAGNETIDVEGIGMDDLDMDGDNDSAFPWDE</sequence>
<accession>A0AAD6FXS1</accession>
<dbReference type="GO" id="GO:0008237">
    <property type="term" value="F:metallopeptidase activity"/>
    <property type="evidence" value="ECO:0007669"/>
    <property type="project" value="InterPro"/>
</dbReference>
<dbReference type="AlphaFoldDB" id="A0AAD6FXS1"/>
<dbReference type="InterPro" id="IPR024079">
    <property type="entry name" value="MetalloPept_cat_dom_sf"/>
</dbReference>
<keyword evidence="2" id="KW-1185">Reference proteome</keyword>
<gene>
    <name evidence="1" type="ORF">N7458_008783</name>
</gene>
<evidence type="ECO:0000313" key="2">
    <source>
        <dbReference type="Proteomes" id="UP001213681"/>
    </source>
</evidence>
<organism evidence="1 2">
    <name type="scientific">Penicillium daleae</name>
    <dbReference type="NCBI Taxonomy" id="63821"/>
    <lineage>
        <taxon>Eukaryota</taxon>
        <taxon>Fungi</taxon>
        <taxon>Dikarya</taxon>
        <taxon>Ascomycota</taxon>
        <taxon>Pezizomycotina</taxon>
        <taxon>Eurotiomycetes</taxon>
        <taxon>Eurotiomycetidae</taxon>
        <taxon>Eurotiales</taxon>
        <taxon>Aspergillaceae</taxon>
        <taxon>Penicillium</taxon>
    </lineage>
</organism>
<protein>
    <submittedName>
        <fullName evidence="1">Uncharacterized protein</fullName>
    </submittedName>
</protein>
<reference evidence="1" key="2">
    <citation type="journal article" date="2023" name="IMA Fungus">
        <title>Comparative genomic study of the Penicillium genus elucidates a diverse pangenome and 15 lateral gene transfer events.</title>
        <authorList>
            <person name="Petersen C."/>
            <person name="Sorensen T."/>
            <person name="Nielsen M.R."/>
            <person name="Sondergaard T.E."/>
            <person name="Sorensen J.L."/>
            <person name="Fitzpatrick D.A."/>
            <person name="Frisvad J.C."/>
            <person name="Nielsen K.L."/>
        </authorList>
    </citation>
    <scope>NUCLEOTIDE SEQUENCE</scope>
    <source>
        <strain evidence="1">IBT 16125</strain>
    </source>
</reference>
<evidence type="ECO:0000313" key="1">
    <source>
        <dbReference type="EMBL" id="KAJ5437785.1"/>
    </source>
</evidence>
<dbReference type="GeneID" id="81602408"/>
<comment type="caution">
    <text evidence="1">The sequence shown here is derived from an EMBL/GenBank/DDBJ whole genome shotgun (WGS) entry which is preliminary data.</text>
</comment>
<dbReference type="Proteomes" id="UP001213681">
    <property type="component" value="Unassembled WGS sequence"/>
</dbReference>
<dbReference type="RefSeq" id="XP_056761014.1">
    <property type="nucleotide sequence ID" value="XM_056912165.1"/>
</dbReference>